<dbReference type="EMBL" id="JASCSA010000001">
    <property type="protein sequence ID" value="MDI5882753.1"/>
    <property type="molecule type" value="Genomic_DNA"/>
</dbReference>
<comment type="subcellular location">
    <subcellularLocation>
        <location evidence="10">Cell outer membrane</location>
    </subcellularLocation>
    <subcellularLocation>
        <location evidence="10">Bacterial flagellum basal body</location>
    </subcellularLocation>
    <subcellularLocation>
        <location evidence="2">Membrane</location>
        <topology evidence="2">Lipid-anchor</topology>
    </subcellularLocation>
</comment>
<reference evidence="12" key="1">
    <citation type="submission" date="2023-07" db="EMBL/GenBank/DDBJ databases">
        <title>Genome-based characterization of strain KMM 296 and proposal for reclassification of Cobetia litoralis and Cobetia pacifica, and emended description of the species Cobetia amphilecti and Cobetia marina.</title>
        <authorList>
            <person name="Balabanova L."/>
            <person name="Nedashkovskaya O."/>
        </authorList>
    </citation>
    <scope>NUCLEOTIDE SEQUENCE [LARGE SCALE GENOMIC DNA]</scope>
    <source>
        <strain evidence="12">NRIC 0815</strain>
    </source>
</reference>
<comment type="similarity">
    <text evidence="3 10">Belongs to the FlgH family.</text>
</comment>
<keyword evidence="10" id="KW-0998">Cell outer membrane</keyword>
<evidence type="ECO:0000256" key="2">
    <source>
        <dbReference type="ARBA" id="ARBA00004635"/>
    </source>
</evidence>
<dbReference type="Pfam" id="PF02107">
    <property type="entry name" value="FlgH"/>
    <property type="match status" value="1"/>
</dbReference>
<evidence type="ECO:0000256" key="7">
    <source>
        <dbReference type="ARBA" id="ARBA00023139"/>
    </source>
</evidence>
<dbReference type="PANTHER" id="PTHR34933:SF3">
    <property type="entry name" value="FLAGELLAR L-RING PROTEIN"/>
    <property type="match status" value="1"/>
</dbReference>
<dbReference type="Proteomes" id="UP001229025">
    <property type="component" value="Unassembled WGS sequence"/>
</dbReference>
<keyword evidence="6 10" id="KW-0472">Membrane</keyword>
<evidence type="ECO:0000256" key="6">
    <source>
        <dbReference type="ARBA" id="ARBA00023136"/>
    </source>
</evidence>
<evidence type="ECO:0000256" key="1">
    <source>
        <dbReference type="ARBA" id="ARBA00002591"/>
    </source>
</evidence>
<organism evidence="11 12">
    <name type="scientific">Cobetia amphilecti</name>
    <dbReference type="NCBI Taxonomy" id="1055104"/>
    <lineage>
        <taxon>Bacteria</taxon>
        <taxon>Pseudomonadati</taxon>
        <taxon>Pseudomonadota</taxon>
        <taxon>Gammaproteobacteria</taxon>
        <taxon>Oceanospirillales</taxon>
        <taxon>Halomonadaceae</taxon>
        <taxon>Cobetia</taxon>
    </lineage>
</organism>
<dbReference type="HAMAP" id="MF_00415">
    <property type="entry name" value="FlgH"/>
    <property type="match status" value="1"/>
</dbReference>
<evidence type="ECO:0000313" key="11">
    <source>
        <dbReference type="EMBL" id="MDI5882753.1"/>
    </source>
</evidence>
<name>A0ABT6UJ42_9GAMM</name>
<comment type="function">
    <text evidence="1 10">Assembles around the rod to form the L-ring and probably protects the motor/basal body from shearing forces during rotation.</text>
</comment>
<protein>
    <recommendedName>
        <fullName evidence="10">Flagellar L-ring protein</fullName>
    </recommendedName>
    <alternativeName>
        <fullName evidence="10">Basal body L-ring protein</fullName>
    </alternativeName>
</protein>
<evidence type="ECO:0000256" key="8">
    <source>
        <dbReference type="ARBA" id="ARBA00023143"/>
    </source>
</evidence>
<evidence type="ECO:0000256" key="4">
    <source>
        <dbReference type="ARBA" id="ARBA00011439"/>
    </source>
</evidence>
<evidence type="ECO:0000256" key="9">
    <source>
        <dbReference type="ARBA" id="ARBA00023288"/>
    </source>
</evidence>
<dbReference type="InterPro" id="IPR000527">
    <property type="entry name" value="Flag_Lring"/>
</dbReference>
<dbReference type="PANTHER" id="PTHR34933">
    <property type="entry name" value="FLAGELLAR L-RING PROTEIN"/>
    <property type="match status" value="1"/>
</dbReference>
<comment type="subunit">
    <text evidence="4 10">The basal body constitutes a major portion of the flagellar organelle and consists of four rings (L,P,S, and M) mounted on a central rod.</text>
</comment>
<sequence length="236" mass="25199">MPGLALPGWRRMRRALAGLAMLAMTLVGAGCAHIPSEPLVDTTPMESTMQPRPEPMANGAIFQPLYGNQPLFEDRRPRAIGDIITILLDENVSASKSSASNASRDGSLGFSLTAIPDFMTGLLDGTDADIEGENDFTGSGGSNANNSFTGTITVTVSQVQPNGNLEVRGEKRIAINQGTESIRFSGVVNPRTISSANTVQSTQVASARIEYVGDGYINEAQNMGWMQRFFLNLAPF</sequence>
<keyword evidence="5" id="KW-0732">Signal</keyword>
<comment type="caution">
    <text evidence="11">The sequence shown here is derived from an EMBL/GenBank/DDBJ whole genome shotgun (WGS) entry which is preliminary data.</text>
</comment>
<dbReference type="PRINTS" id="PR01008">
    <property type="entry name" value="FLGLRINGFLGH"/>
</dbReference>
<evidence type="ECO:0000313" key="12">
    <source>
        <dbReference type="Proteomes" id="UP001229025"/>
    </source>
</evidence>
<proteinExistence type="inferred from homology"/>
<keyword evidence="7" id="KW-0564">Palmitate</keyword>
<gene>
    <name evidence="10" type="primary">flgH</name>
    <name evidence="11" type="ORF">QLT01_00120</name>
</gene>
<keyword evidence="8 10" id="KW-0975">Bacterial flagellum</keyword>
<evidence type="ECO:0000256" key="5">
    <source>
        <dbReference type="ARBA" id="ARBA00022729"/>
    </source>
</evidence>
<evidence type="ECO:0000256" key="3">
    <source>
        <dbReference type="ARBA" id="ARBA00006929"/>
    </source>
</evidence>
<keyword evidence="11" id="KW-0969">Cilium</keyword>
<evidence type="ECO:0000256" key="10">
    <source>
        <dbReference type="HAMAP-Rule" id="MF_00415"/>
    </source>
</evidence>
<keyword evidence="11" id="KW-0966">Cell projection</keyword>
<keyword evidence="12" id="KW-1185">Reference proteome</keyword>
<accession>A0ABT6UJ42</accession>
<keyword evidence="9" id="KW-0449">Lipoprotein</keyword>
<keyword evidence="11" id="KW-0282">Flagellum</keyword>